<keyword evidence="6 9" id="KW-0548">Nucleotidyltransferase</keyword>
<proteinExistence type="inferred from homology"/>
<evidence type="ECO:0000256" key="2">
    <source>
        <dbReference type="ARBA" id="ARBA00007207"/>
    </source>
</evidence>
<dbReference type="InterPro" id="IPR000722">
    <property type="entry name" value="RNA_pol_asu"/>
</dbReference>
<dbReference type="PANTHER" id="PTHR19376">
    <property type="entry name" value="DNA-DIRECTED RNA POLYMERASE"/>
    <property type="match status" value="1"/>
</dbReference>
<dbReference type="GO" id="GO:0006351">
    <property type="term" value="P:DNA-templated transcription"/>
    <property type="evidence" value="ECO:0007669"/>
    <property type="project" value="InterPro"/>
</dbReference>
<evidence type="ECO:0000256" key="10">
    <source>
        <dbReference type="SAM" id="MobiDB-lite"/>
    </source>
</evidence>
<dbReference type="InterPro" id="IPR042102">
    <property type="entry name" value="RNA_pol_Rpb1_3_sf"/>
</dbReference>
<evidence type="ECO:0000256" key="8">
    <source>
        <dbReference type="ARBA" id="ARBA00048552"/>
    </source>
</evidence>
<evidence type="ECO:0000313" key="12">
    <source>
        <dbReference type="EMBL" id="AWX53364.1"/>
    </source>
</evidence>
<dbReference type="Pfam" id="PF04997">
    <property type="entry name" value="RNA_pol_Rpb1_1"/>
    <property type="match status" value="1"/>
</dbReference>
<dbReference type="GO" id="GO:0003899">
    <property type="term" value="F:DNA-directed RNA polymerase activity"/>
    <property type="evidence" value="ECO:0007669"/>
    <property type="project" value="UniProtKB-EC"/>
</dbReference>
<gene>
    <name evidence="12" type="primary">rpoC1b</name>
</gene>
<dbReference type="Gene3D" id="2.40.40.20">
    <property type="match status" value="1"/>
</dbReference>
<dbReference type="EC" id="2.7.7.6" evidence="9"/>
<evidence type="ECO:0000256" key="3">
    <source>
        <dbReference type="ARBA" id="ARBA00022478"/>
    </source>
</evidence>
<comment type="function">
    <text evidence="1 9">DNA-dependent RNA polymerase catalyzes the transcription of DNA into RNA using the four ribonucleoside triphosphates as substrates.</text>
</comment>
<comment type="similarity">
    <text evidence="2">Belongs to the RNA polymerase beta' chain family. RpoC1 subfamily.</text>
</comment>
<protein>
    <recommendedName>
        <fullName evidence="9">DNA-directed RNA polymerase subunit</fullName>
        <ecNumber evidence="9">2.7.7.6</ecNumber>
    </recommendedName>
</protein>
<dbReference type="PANTHER" id="PTHR19376:SF54">
    <property type="entry name" value="DNA-DIRECTED RNA POLYMERASE SUBUNIT BETA"/>
    <property type="match status" value="1"/>
</dbReference>
<dbReference type="InterPro" id="IPR045867">
    <property type="entry name" value="DNA-dir_RpoC_beta_prime"/>
</dbReference>
<keyword evidence="4 12" id="KW-0934">Plastid</keyword>
<reference evidence="12" key="1">
    <citation type="submission" date="2017-12" db="EMBL/GenBank/DDBJ databases">
        <title>Resolution of core Chlorophyta phylogeny using heterogeneous models with AT-rich chloroplast sequence data.</title>
        <authorList>
            <person name="Fang L."/>
        </authorList>
    </citation>
    <scope>NUCLEOTIDE SEQUENCE</scope>
</reference>
<dbReference type="AlphaFoldDB" id="A0A2Z4M9Z3"/>
<dbReference type="SMART" id="SM00663">
    <property type="entry name" value="RPOLA_N"/>
    <property type="match status" value="1"/>
</dbReference>
<geneLocation type="chloroplast" evidence="12"/>
<evidence type="ECO:0000256" key="1">
    <source>
        <dbReference type="ARBA" id="ARBA00004026"/>
    </source>
</evidence>
<dbReference type="GO" id="GO:0000428">
    <property type="term" value="C:DNA-directed RNA polymerase complex"/>
    <property type="evidence" value="ECO:0007669"/>
    <property type="project" value="UniProtKB-KW"/>
</dbReference>
<dbReference type="Gene3D" id="1.10.274.100">
    <property type="entry name" value="RNA polymerase Rpb1, domain 3"/>
    <property type="match status" value="1"/>
</dbReference>
<evidence type="ECO:0000256" key="5">
    <source>
        <dbReference type="ARBA" id="ARBA00022679"/>
    </source>
</evidence>
<feature type="domain" description="RNA polymerase N-terminal" evidence="11">
    <location>
        <begin position="186"/>
        <end position="469"/>
    </location>
</feature>
<keyword evidence="5 9" id="KW-0808">Transferase</keyword>
<keyword evidence="3 9" id="KW-0240">DNA-directed RNA polymerase</keyword>
<comment type="catalytic activity">
    <reaction evidence="8 9">
        <text>RNA(n) + a ribonucleoside 5'-triphosphate = RNA(n+1) + diphosphate</text>
        <dbReference type="Rhea" id="RHEA:21248"/>
        <dbReference type="Rhea" id="RHEA-COMP:14527"/>
        <dbReference type="Rhea" id="RHEA-COMP:17342"/>
        <dbReference type="ChEBI" id="CHEBI:33019"/>
        <dbReference type="ChEBI" id="CHEBI:61557"/>
        <dbReference type="ChEBI" id="CHEBI:140395"/>
        <dbReference type="EC" id="2.7.7.6"/>
    </reaction>
</comment>
<evidence type="ECO:0000256" key="6">
    <source>
        <dbReference type="ARBA" id="ARBA00022695"/>
    </source>
</evidence>
<dbReference type="EMBL" id="MG721808">
    <property type="protein sequence ID" value="AWX53364.1"/>
    <property type="molecule type" value="Genomic_DNA"/>
</dbReference>
<dbReference type="Gene3D" id="1.10.40.90">
    <property type="match status" value="1"/>
</dbReference>
<organism evidence="12">
    <name type="scientific">Halochlorococcum sp. NIES-1838</name>
    <dbReference type="NCBI Taxonomy" id="2249730"/>
    <lineage>
        <taxon>Eukaryota</taxon>
        <taxon>Viridiplantae</taxon>
        <taxon>Chlorophyta</taxon>
        <taxon>core chlorophytes</taxon>
        <taxon>Ulvophyceae</taxon>
        <taxon>Chlorocystidales</taxon>
        <taxon>Chlorocystidaceae</taxon>
        <taxon>Halochlorococcum</taxon>
    </lineage>
</organism>
<name>A0A2Z4M9Z3_9CHLO</name>
<accession>A0A2Z4M9Z3</accession>
<dbReference type="Pfam" id="PF04983">
    <property type="entry name" value="RNA_pol_Rpb1_3"/>
    <property type="match status" value="1"/>
</dbReference>
<evidence type="ECO:0000256" key="9">
    <source>
        <dbReference type="RuleBase" id="RU004279"/>
    </source>
</evidence>
<evidence type="ECO:0000259" key="11">
    <source>
        <dbReference type="SMART" id="SM00663"/>
    </source>
</evidence>
<dbReference type="Pfam" id="PF00623">
    <property type="entry name" value="RNA_pol_Rpb1_2"/>
    <property type="match status" value="1"/>
</dbReference>
<sequence length="632" mass="72628">MTAIASQTDKVIPCYFDRTICFDLPLTGAIAVKNLLLNLSSRVPKPCYTTASNLLLSNSKSGSVEFSINNQTPNKAGSFNTKNLQSLLNLSSYNSNSFETIELIISQIKAKILVLNQQITHYEDFLKFRAFFVTQKSQNQILNKQSKKQTLYKTFRKLENLRALRATAFRRLKLLRPFQKQKIRPEWMVLEVLPVLPPDLRPILVLDSQQVAVSDLNKLYQKVLFRNERLKRLYNDFYSLNFSPEMRYAQRLLQEAVDALIENGKGDSNPITASNNRQLKSLSDMVKGKKGRFRQNLLGKRVDYSGRSVIVVGPQLKLYECGLPQEMAIELFQPFLIRYLINKKISRNFISAKKLIKSKAQIIVEVLKQVMENRPILLNRAPTLHRLGIQAFKPKLVAGRAILLHPLVCSAYNADFDGDQMAVHVPLSHQACSEAWKLMWGRNNILSPATGEPIIVPSQDMVLGCYYLTTLDKIQRSNTLISNYSTEKSNKTKMQTSKSLSKPEIKTERKNEGFGPELKNPLLNYQKNVSSLTLASHWTKFSNMDQVIQLFNQQSLNCHTPIWLKWSEHVEFQIQKQTCLEIQIDKWGNVIKIYSEYQTYFNKKANYESVYIKTTPGRVYLNKLIYENTCIN</sequence>
<dbReference type="SUPFAM" id="SSF64484">
    <property type="entry name" value="beta and beta-prime subunits of DNA dependent RNA-polymerase"/>
    <property type="match status" value="1"/>
</dbReference>
<feature type="compositionally biased region" description="Basic and acidic residues" evidence="10">
    <location>
        <begin position="501"/>
        <end position="512"/>
    </location>
</feature>
<dbReference type="InterPro" id="IPR006592">
    <property type="entry name" value="RNA_pol_N"/>
</dbReference>
<evidence type="ECO:0000256" key="7">
    <source>
        <dbReference type="ARBA" id="ARBA00023163"/>
    </source>
</evidence>
<dbReference type="GO" id="GO:0003677">
    <property type="term" value="F:DNA binding"/>
    <property type="evidence" value="ECO:0007669"/>
    <property type="project" value="InterPro"/>
</dbReference>
<evidence type="ECO:0000256" key="4">
    <source>
        <dbReference type="ARBA" id="ARBA00022640"/>
    </source>
</evidence>
<keyword evidence="12" id="KW-0150">Chloroplast</keyword>
<feature type="region of interest" description="Disordered" evidence="10">
    <location>
        <begin position="492"/>
        <end position="513"/>
    </location>
</feature>
<dbReference type="InterPro" id="IPR007066">
    <property type="entry name" value="RNA_pol_Rpb1_3"/>
</dbReference>
<dbReference type="InterPro" id="IPR007080">
    <property type="entry name" value="RNA_pol_Rpb1_1"/>
</dbReference>
<keyword evidence="7 9" id="KW-0804">Transcription</keyword>